<comment type="caution">
    <text evidence="2">The sequence shown here is derived from an EMBL/GenBank/DDBJ whole genome shotgun (WGS) entry which is preliminary data.</text>
</comment>
<evidence type="ECO:0000313" key="3">
    <source>
        <dbReference type="Proteomes" id="UP000435649"/>
    </source>
</evidence>
<dbReference type="Proteomes" id="UP000435649">
    <property type="component" value="Unassembled WGS sequence"/>
</dbReference>
<feature type="signal peptide" evidence="1">
    <location>
        <begin position="1"/>
        <end position="32"/>
    </location>
</feature>
<evidence type="ECO:0008006" key="4">
    <source>
        <dbReference type="Google" id="ProtNLM"/>
    </source>
</evidence>
<accession>A0A844G7U0</accession>
<protein>
    <recommendedName>
        <fullName evidence="4">Cellulase (Glycosyl hydrolase family 5)</fullName>
    </recommendedName>
</protein>
<evidence type="ECO:0000313" key="2">
    <source>
        <dbReference type="EMBL" id="MST98369.1"/>
    </source>
</evidence>
<proteinExistence type="predicted"/>
<organism evidence="2 3">
    <name type="scientific">Victivallis lenta</name>
    <dbReference type="NCBI Taxonomy" id="2606640"/>
    <lineage>
        <taxon>Bacteria</taxon>
        <taxon>Pseudomonadati</taxon>
        <taxon>Lentisphaerota</taxon>
        <taxon>Lentisphaeria</taxon>
        <taxon>Victivallales</taxon>
        <taxon>Victivallaceae</taxon>
        <taxon>Victivallis</taxon>
    </lineage>
</organism>
<keyword evidence="1" id="KW-0732">Signal</keyword>
<dbReference type="InterPro" id="IPR017853">
    <property type="entry name" value="GH"/>
</dbReference>
<dbReference type="SUPFAM" id="SSF51445">
    <property type="entry name" value="(Trans)glycosidases"/>
    <property type="match status" value="1"/>
</dbReference>
<reference evidence="2 3" key="1">
    <citation type="submission" date="2019-08" db="EMBL/GenBank/DDBJ databases">
        <title>In-depth cultivation of the pig gut microbiome towards novel bacterial diversity and tailored functional studies.</title>
        <authorList>
            <person name="Wylensek D."/>
            <person name="Hitch T.C.A."/>
            <person name="Clavel T."/>
        </authorList>
    </citation>
    <scope>NUCLEOTIDE SEQUENCE [LARGE SCALE GENOMIC DNA]</scope>
    <source>
        <strain evidence="2 3">BBE-744-WT-12</strain>
    </source>
</reference>
<dbReference type="InterPro" id="IPR051923">
    <property type="entry name" value="Glycosyl_Hydrolase_39"/>
</dbReference>
<dbReference type="AlphaFoldDB" id="A0A844G7U0"/>
<dbReference type="Gene3D" id="3.20.20.80">
    <property type="entry name" value="Glycosidases"/>
    <property type="match status" value="2"/>
</dbReference>
<evidence type="ECO:0000256" key="1">
    <source>
        <dbReference type="SAM" id="SignalP"/>
    </source>
</evidence>
<name>A0A844G7U0_9BACT</name>
<dbReference type="EMBL" id="VUNS01000018">
    <property type="protein sequence ID" value="MST98369.1"/>
    <property type="molecule type" value="Genomic_DNA"/>
</dbReference>
<dbReference type="GO" id="GO:0004553">
    <property type="term" value="F:hydrolase activity, hydrolyzing O-glycosyl compounds"/>
    <property type="evidence" value="ECO:0007669"/>
    <property type="project" value="TreeGrafter"/>
</dbReference>
<sequence>MPIHRNSRNHCMNRIKLAAAVLAAALALPALRAGDSPWGIAAHPHSEMEWKNIDRQLGMMREAGMTSLRHDMKFSGIARKKGEYDFRRYDELLARLDEYGMHFLPILEGYDWEIEKSRPDAVPLYKHPEEWRKFVRACAEHYKGRLKVWEIWNEQDGGFWKPNPNASQYVPLLKIAYEELKAADPENIVVVGGLCGWNTGYLRDMYAAGAKGFFDLIAVHPYGYGPDQSSFQQKRMAEFKQIMADNGDAAKPLWITECGGATHRSSLIAQQPDVFRKAIGYAAGKIGRALPENLVVGAPVSQEFPDRDFSDTRAWLPGAKLVPVTPDELAEADPAKLPVFLGCEHTTVEEAYKKPMLEYVKKGGILLAFGEVPMYNLRYRNRQGNWSTRGAADELHSLFGIGFQAWWTKPGIPKFTLRTRTTGAGKEAGINDFRNVYTTRFLTAANMKEGDACVPLVEALDGKGEPAGEGMALYTFRDRKGAILGCTMQFAGGFTEQEQAELLQTLYLSYLANGIDRLYFYDFHSDGESPAERENNFGIVRWNYEPKPAYFAYRAMTAALGRAPKFAGRVEGVPEHVQALLFDRAEGGRVLAAWSTGEPHRFEYAGKAVEAGTKVSFTAL</sequence>
<gene>
    <name evidence="2" type="ORF">FYJ85_15110</name>
</gene>
<dbReference type="PANTHER" id="PTHR12631:SF10">
    <property type="entry name" value="BETA-XYLOSIDASE-LIKE PROTEIN-RELATED"/>
    <property type="match status" value="1"/>
</dbReference>
<keyword evidence="3" id="KW-1185">Reference proteome</keyword>
<dbReference type="PANTHER" id="PTHR12631">
    <property type="entry name" value="ALPHA-L-IDURONIDASE"/>
    <property type="match status" value="1"/>
</dbReference>
<feature type="chain" id="PRO_5032573103" description="Cellulase (Glycosyl hydrolase family 5)" evidence="1">
    <location>
        <begin position="33"/>
        <end position="620"/>
    </location>
</feature>